<protein>
    <submittedName>
        <fullName evidence="2">DUF3466 family protein</fullName>
    </submittedName>
</protein>
<keyword evidence="3" id="KW-1185">Reference proteome</keyword>
<keyword evidence="1" id="KW-0732">Signal</keyword>
<proteinExistence type="predicted"/>
<feature type="signal peptide" evidence="1">
    <location>
        <begin position="1"/>
        <end position="18"/>
    </location>
</feature>
<evidence type="ECO:0000313" key="2">
    <source>
        <dbReference type="EMBL" id="RVU37075.1"/>
    </source>
</evidence>
<reference evidence="2 3" key="1">
    <citation type="submission" date="2019-01" db="EMBL/GenBank/DDBJ databases">
        <authorList>
            <person name="Chen W.-M."/>
        </authorList>
    </citation>
    <scope>NUCLEOTIDE SEQUENCE [LARGE SCALE GENOMIC DNA]</scope>
    <source>
        <strain evidence="2 3">KYPC3</strain>
    </source>
</reference>
<evidence type="ECO:0000313" key="3">
    <source>
        <dbReference type="Proteomes" id="UP000283077"/>
    </source>
</evidence>
<dbReference type="EMBL" id="SACS01000012">
    <property type="protein sequence ID" value="RVU37075.1"/>
    <property type="molecule type" value="Genomic_DNA"/>
</dbReference>
<organism evidence="2 3">
    <name type="scientific">Rheinheimera riviphila</name>
    <dbReference type="NCBI Taxonomy" id="1834037"/>
    <lineage>
        <taxon>Bacteria</taxon>
        <taxon>Pseudomonadati</taxon>
        <taxon>Pseudomonadota</taxon>
        <taxon>Gammaproteobacteria</taxon>
        <taxon>Chromatiales</taxon>
        <taxon>Chromatiaceae</taxon>
        <taxon>Rheinheimera</taxon>
    </lineage>
</organism>
<dbReference type="AlphaFoldDB" id="A0A437QRE2"/>
<dbReference type="RefSeq" id="WP_127699371.1">
    <property type="nucleotide sequence ID" value="NZ_SACS01000012.1"/>
</dbReference>
<name>A0A437QRE2_9GAMM</name>
<feature type="chain" id="PRO_5019319730" evidence="1">
    <location>
        <begin position="19"/>
        <end position="567"/>
    </location>
</feature>
<sequence length="567" mass="61296">MKLTPIFFAMLPALAVFASQAEVYQVAELGLVEGYKSSFAAGINNNNQTVGTASGQFNYPVDLAAVNYANASITGSLSAAEIEEVKKGNVNAKALQALLFYLNSNISDYTVQRFAGTFPIRYDIRQQIKLRETKAPQTNYEYLLDITDNGTMLGYGSAPFVKQAFTPAATEAIPNPVTKQLWVPESGSVLGMVLNNGSRYPLLPIYTQYGGGISVPKAISNSGIVVGTGSVSLAEATATSINTSCNGATEPKALCYYQFISNVNSAPYDMAGLVWTLDANGKPGPATKYGYLGDKKTGLPHTRTDYAPVLYASVPNDVNDAGVVVGMSVYTDSTDIRYNPRTFRDEVFTAYQATIFQGTELVTFFDLKEWEGSRATSINNKNIIVGSAVRRVNYDQERFFVYDMNTQKITFPKDLFASASVVPAAINNNNQVVGISSAYTDGSSTIRQVGFWYDLTTDSFHDLNKLLPCNSGFTVIAAQDINDKNVIVATATKKTEARDLKGDIIKDAAGNAIIEEVAVVVQLTPVANGTPDNCTTVVEEGYERQGGGLGFGWLLLSLFPLLRRRSS</sequence>
<dbReference type="OrthoDB" id="6219137at2"/>
<comment type="caution">
    <text evidence="2">The sequence shown here is derived from an EMBL/GenBank/DDBJ whole genome shotgun (WGS) entry which is preliminary data.</text>
</comment>
<dbReference type="Pfam" id="PF11949">
    <property type="entry name" value="DUF3466"/>
    <property type="match status" value="1"/>
</dbReference>
<accession>A0A437QRE2</accession>
<gene>
    <name evidence="2" type="ORF">EOE67_12255</name>
</gene>
<dbReference type="Proteomes" id="UP000283077">
    <property type="component" value="Unassembled WGS sequence"/>
</dbReference>
<evidence type="ECO:0000256" key="1">
    <source>
        <dbReference type="SAM" id="SignalP"/>
    </source>
</evidence>
<dbReference type="InterPro" id="IPR022562">
    <property type="entry name" value="DUF3466"/>
</dbReference>